<dbReference type="GO" id="GO:0006508">
    <property type="term" value="P:proteolysis"/>
    <property type="evidence" value="ECO:0007669"/>
    <property type="project" value="UniProtKB-KW"/>
</dbReference>
<dbReference type="SUPFAM" id="SSF57716">
    <property type="entry name" value="Glucocorticoid receptor-like (DNA-binding domain)"/>
    <property type="match status" value="1"/>
</dbReference>
<dbReference type="GO" id="GO:0008233">
    <property type="term" value="F:peptidase activity"/>
    <property type="evidence" value="ECO:0007669"/>
    <property type="project" value="UniProtKB-KW"/>
</dbReference>
<dbReference type="InterPro" id="IPR010603">
    <property type="entry name" value="Znf_CppX_C4"/>
</dbReference>
<dbReference type="InterPro" id="IPR050052">
    <property type="entry name" value="ATP-dep_Clp_protease_ClpX"/>
</dbReference>
<dbReference type="InterPro" id="IPR059188">
    <property type="entry name" value="Znf_CLPX-like"/>
</dbReference>
<keyword evidence="5 6" id="KW-0143">Chaperone</keyword>
<dbReference type="InterPro" id="IPR027417">
    <property type="entry name" value="P-loop_NTPase"/>
</dbReference>
<keyword evidence="9" id="KW-0645">Protease</keyword>
<comment type="caution">
    <text evidence="6">Lacks conserved residue(s) required for the propagation of feature annotation.</text>
</comment>
<evidence type="ECO:0000256" key="1">
    <source>
        <dbReference type="ARBA" id="ARBA00022723"/>
    </source>
</evidence>
<dbReference type="InterPro" id="IPR025662">
    <property type="entry name" value="Sigma_54_int_dom_ATP-bd_1"/>
</dbReference>
<dbReference type="EMBL" id="JAGUCO010000001">
    <property type="protein sequence ID" value="MBS2096642.1"/>
    <property type="molecule type" value="Genomic_DNA"/>
</dbReference>
<dbReference type="PROSITE" id="PS00675">
    <property type="entry name" value="SIGMA54_INTERACT_1"/>
    <property type="match status" value="1"/>
</dbReference>
<dbReference type="SMART" id="SM01086">
    <property type="entry name" value="ClpB_D2-small"/>
    <property type="match status" value="1"/>
</dbReference>
<dbReference type="Gene3D" id="6.20.220.10">
    <property type="entry name" value="ClpX chaperone, C4-type zinc finger domain"/>
    <property type="match status" value="1"/>
</dbReference>
<name>A0ABS5JPE0_9BACT</name>
<dbReference type="CDD" id="cd19497">
    <property type="entry name" value="RecA-like_ClpX"/>
    <property type="match status" value="1"/>
</dbReference>
<comment type="subunit">
    <text evidence="6">Component of the ClpX-ClpP complex. Forms a hexameric ring that, in the presence of ATP, binds to fourteen ClpP subunits assembled into a disk-like structure with a central cavity, resembling the structure of eukaryotic proteasomes.</text>
</comment>
<dbReference type="InterPro" id="IPR019489">
    <property type="entry name" value="Clp_ATPase_C"/>
</dbReference>
<dbReference type="InterPro" id="IPR003593">
    <property type="entry name" value="AAA+_ATPase"/>
</dbReference>
<comment type="function">
    <text evidence="6">ATP-dependent specificity component of the Clp protease. It directs the protease to specific substrates. Can perform chaperone functions in the absence of ClpP.</text>
</comment>
<accession>A0ABS5JPE0</accession>
<dbReference type="Pfam" id="PF10431">
    <property type="entry name" value="ClpB_D2-small"/>
    <property type="match status" value="1"/>
</dbReference>
<dbReference type="PANTHER" id="PTHR48102">
    <property type="entry name" value="ATP-DEPENDENT CLP PROTEASE ATP-BINDING SUBUNIT CLPX-LIKE, MITOCHONDRIAL-RELATED"/>
    <property type="match status" value="1"/>
</dbReference>
<dbReference type="SMART" id="SM00994">
    <property type="entry name" value="zf-C4_ClpX"/>
    <property type="match status" value="1"/>
</dbReference>
<dbReference type="GO" id="GO:0005524">
    <property type="term" value="F:ATP binding"/>
    <property type="evidence" value="ECO:0007669"/>
    <property type="project" value="UniProtKB-KW"/>
</dbReference>
<proteinExistence type="inferred from homology"/>
<dbReference type="PROSITE" id="PS51902">
    <property type="entry name" value="CLPX_ZB"/>
    <property type="match status" value="1"/>
</dbReference>
<evidence type="ECO:0000256" key="2">
    <source>
        <dbReference type="ARBA" id="ARBA00022741"/>
    </source>
</evidence>
<keyword evidence="9" id="KW-0378">Hydrolase</keyword>
<protein>
    <recommendedName>
        <fullName evidence="6">ATP-dependent Clp protease ATP-binding subunit ClpX</fullName>
    </recommendedName>
</protein>
<feature type="binding site" evidence="6 7">
    <location>
        <position position="29"/>
    </location>
    <ligand>
        <name>Zn(2+)</name>
        <dbReference type="ChEBI" id="CHEBI:29105"/>
    </ligand>
</feature>
<dbReference type="InterPro" id="IPR003959">
    <property type="entry name" value="ATPase_AAA_core"/>
</dbReference>
<keyword evidence="4 6" id="KW-0067">ATP-binding</keyword>
<dbReference type="InterPro" id="IPR038366">
    <property type="entry name" value="Znf_CppX_C4_sf"/>
</dbReference>
<keyword evidence="1 6" id="KW-0479">Metal-binding</keyword>
<dbReference type="Proteomes" id="UP000708576">
    <property type="component" value="Unassembled WGS sequence"/>
</dbReference>
<evidence type="ECO:0000256" key="4">
    <source>
        <dbReference type="ARBA" id="ARBA00022840"/>
    </source>
</evidence>
<evidence type="ECO:0000256" key="6">
    <source>
        <dbReference type="HAMAP-Rule" id="MF_00175"/>
    </source>
</evidence>
<dbReference type="SUPFAM" id="SSF52540">
    <property type="entry name" value="P-loop containing nucleoside triphosphate hydrolases"/>
    <property type="match status" value="1"/>
</dbReference>
<dbReference type="Gene3D" id="3.40.50.300">
    <property type="entry name" value="P-loop containing nucleotide triphosphate hydrolases"/>
    <property type="match status" value="1"/>
</dbReference>
<reference evidence="9 10" key="1">
    <citation type="journal article" date="2015" name="Int. J. Syst. Evol. Microbiol.">
        <title>Carboxylicivirga linearis sp. nov., isolated from a sea cucumber culture pond.</title>
        <authorList>
            <person name="Wang F.Q."/>
            <person name="Zhou Y.X."/>
            <person name="Lin X.Z."/>
            <person name="Chen G.J."/>
            <person name="Du Z.J."/>
        </authorList>
    </citation>
    <scope>NUCLEOTIDE SEQUENCE [LARGE SCALE GENOMIC DNA]</scope>
    <source>
        <strain evidence="9 10">FB218</strain>
    </source>
</reference>
<dbReference type="InterPro" id="IPR004487">
    <property type="entry name" value="Clp_protease_ATP-bd_su_ClpX"/>
</dbReference>
<dbReference type="PANTHER" id="PTHR48102:SF7">
    <property type="entry name" value="ATP-DEPENDENT CLP PROTEASE ATP-BINDING SUBUNIT CLPX-LIKE, MITOCHONDRIAL"/>
    <property type="match status" value="1"/>
</dbReference>
<comment type="caution">
    <text evidence="9">The sequence shown here is derived from an EMBL/GenBank/DDBJ whole genome shotgun (WGS) entry which is preliminary data.</text>
</comment>
<keyword evidence="2 6" id="KW-0547">Nucleotide-binding</keyword>
<dbReference type="Pfam" id="PF06689">
    <property type="entry name" value="zf-C4_ClpX"/>
    <property type="match status" value="1"/>
</dbReference>
<dbReference type="Gene3D" id="1.10.8.60">
    <property type="match status" value="1"/>
</dbReference>
<gene>
    <name evidence="6 9" type="primary">clpX</name>
    <name evidence="9" type="ORF">KEM10_00040</name>
</gene>
<dbReference type="Pfam" id="PF07724">
    <property type="entry name" value="AAA_2"/>
    <property type="match status" value="1"/>
</dbReference>
<dbReference type="InterPro" id="IPR046425">
    <property type="entry name" value="ClpX_bact"/>
</dbReference>
<evidence type="ECO:0000313" key="9">
    <source>
        <dbReference type="EMBL" id="MBS2096642.1"/>
    </source>
</evidence>
<feature type="binding site" evidence="6 7">
    <location>
        <position position="4"/>
    </location>
    <ligand>
        <name>Zn(2+)</name>
        <dbReference type="ChEBI" id="CHEBI:29105"/>
    </ligand>
</feature>
<dbReference type="RefSeq" id="WP_212211875.1">
    <property type="nucleotide sequence ID" value="NZ_JAGUCO010000001.1"/>
</dbReference>
<feature type="binding site" evidence="6 7">
    <location>
        <position position="7"/>
    </location>
    <ligand>
        <name>Zn(2+)</name>
        <dbReference type="ChEBI" id="CHEBI:29105"/>
    </ligand>
</feature>
<sequence>MDKCSFCGRERKDTNLLIAGVSGHICDNCIEQAHSILDEEFKKKNSFNVDEITLLKPLEIKKFLDQYVIGQDEAKKYLSVAVYNHYKRLMQKNSNDEVEIEKSNIILVGETGTGKTLLARTIARMLHVPFTIVDATVLTEAGYVGEDIESILTRLLQAADYNVEAAEKGIVFIDEIDKIARKSDNPSITRDVSGEGVQQGLLKLLEGSVVNVPPQGGRKHPEQKMIPVNTKNILFVCGGAFDGITRKIGQRLNTKVVGYAASKASEKFDKDNLLQYIAPQDLKSFGLIPEIIGRLPVLTYLQPLNREILRRILTEPKNSIIKQYEKLFDIDKIKLVFSDEVLDYIVDKAVEYKLGARGLRSICETIMIDSMFNAPSGKDKELVIDLDYAKNKIEQANIARLKAS</sequence>
<dbReference type="SMART" id="SM00382">
    <property type="entry name" value="AAA"/>
    <property type="match status" value="1"/>
</dbReference>
<evidence type="ECO:0000256" key="7">
    <source>
        <dbReference type="PROSITE-ProRule" id="PRU01250"/>
    </source>
</evidence>
<feature type="domain" description="ClpX-type ZB" evidence="8">
    <location>
        <begin position="1"/>
        <end position="45"/>
    </location>
</feature>
<dbReference type="HAMAP" id="MF_00175">
    <property type="entry name" value="ClpX"/>
    <property type="match status" value="1"/>
</dbReference>
<dbReference type="NCBIfam" id="TIGR00382">
    <property type="entry name" value="clpX"/>
    <property type="match status" value="1"/>
</dbReference>
<feature type="binding site" evidence="6 7">
    <location>
        <position position="26"/>
    </location>
    <ligand>
        <name>Zn(2+)</name>
        <dbReference type="ChEBI" id="CHEBI:29105"/>
    </ligand>
</feature>
<evidence type="ECO:0000256" key="5">
    <source>
        <dbReference type="ARBA" id="ARBA00023186"/>
    </source>
</evidence>
<evidence type="ECO:0000256" key="3">
    <source>
        <dbReference type="ARBA" id="ARBA00022833"/>
    </source>
</evidence>
<evidence type="ECO:0000259" key="8">
    <source>
        <dbReference type="PROSITE" id="PS51902"/>
    </source>
</evidence>
<organism evidence="9 10">
    <name type="scientific">Carboxylicivirga linearis</name>
    <dbReference type="NCBI Taxonomy" id="1628157"/>
    <lineage>
        <taxon>Bacteria</taxon>
        <taxon>Pseudomonadati</taxon>
        <taxon>Bacteroidota</taxon>
        <taxon>Bacteroidia</taxon>
        <taxon>Marinilabiliales</taxon>
        <taxon>Marinilabiliaceae</taxon>
        <taxon>Carboxylicivirga</taxon>
    </lineage>
</organism>
<keyword evidence="3 6" id="KW-0862">Zinc</keyword>
<keyword evidence="10" id="KW-1185">Reference proteome</keyword>
<comment type="similarity">
    <text evidence="6 7">Belongs to the ClpX chaperone family.</text>
</comment>
<dbReference type="NCBIfam" id="NF003745">
    <property type="entry name" value="PRK05342.1"/>
    <property type="match status" value="1"/>
</dbReference>
<evidence type="ECO:0000313" key="10">
    <source>
        <dbReference type="Proteomes" id="UP000708576"/>
    </source>
</evidence>